<evidence type="ECO:0000259" key="11">
    <source>
        <dbReference type="Pfam" id="PF00464"/>
    </source>
</evidence>
<comment type="function">
    <text evidence="9">Catalyzes the reversible interconversion of serine and glycine with a modified folate serving as the one-carbon carrier. Also exhibits a pteridine-independent aldolase activity toward beta-hydroxyamino acids, producing glycine and aldehydes, via a retro-aldol mechanism.</text>
</comment>
<dbReference type="EC" id="2.1.2.-" evidence="9"/>
<evidence type="ECO:0000313" key="12">
    <source>
        <dbReference type="EMBL" id="AMQ18043.1"/>
    </source>
</evidence>
<evidence type="ECO:0000256" key="2">
    <source>
        <dbReference type="ARBA" id="ARBA00006376"/>
    </source>
</evidence>
<dbReference type="GO" id="GO:0019264">
    <property type="term" value="P:glycine biosynthetic process from serine"/>
    <property type="evidence" value="ECO:0007669"/>
    <property type="project" value="UniProtKB-UniRule"/>
</dbReference>
<name>A0A142CTE1_9EURY</name>
<proteinExistence type="inferred from homology"/>
<reference evidence="13" key="1">
    <citation type="submission" date="2016-03" db="EMBL/GenBank/DDBJ databases">
        <authorList>
            <person name="Oger P.M."/>
        </authorList>
    </citation>
    <scope>NUCLEOTIDE SEQUENCE [LARGE SCALE GENOMIC DNA]</scope>
    <source>
        <strain evidence="13">OG-1</strain>
    </source>
</reference>
<dbReference type="Gene3D" id="3.90.1150.10">
    <property type="entry name" value="Aspartate Aminotransferase, domain 1"/>
    <property type="match status" value="1"/>
</dbReference>
<dbReference type="PIRSF" id="PIRSF000412">
    <property type="entry name" value="SHMT"/>
    <property type="match status" value="1"/>
</dbReference>
<comment type="pathway">
    <text evidence="9">Amino-acid biosynthesis; glycine biosynthesis; glycine from L-serine: step 1/1.</text>
</comment>
<dbReference type="EMBL" id="CP014750">
    <property type="protein sequence ID" value="AMQ18043.1"/>
    <property type="molecule type" value="Genomic_DNA"/>
</dbReference>
<feature type="domain" description="Serine hydroxymethyltransferase-like" evidence="11">
    <location>
        <begin position="10"/>
        <end position="390"/>
    </location>
</feature>
<keyword evidence="12" id="KW-0489">Methyltransferase</keyword>
<dbReference type="CDD" id="cd00378">
    <property type="entry name" value="SHMT"/>
    <property type="match status" value="1"/>
</dbReference>
<dbReference type="InterPro" id="IPR015424">
    <property type="entry name" value="PyrdxlP-dep_Trfase"/>
</dbReference>
<dbReference type="PROSITE" id="PS00096">
    <property type="entry name" value="SHMT"/>
    <property type="match status" value="1"/>
</dbReference>
<keyword evidence="7 9" id="KW-0808">Transferase</keyword>
<dbReference type="InterPro" id="IPR049943">
    <property type="entry name" value="Ser_HO-MeTrfase-like"/>
</dbReference>
<evidence type="ECO:0000256" key="10">
    <source>
        <dbReference type="PIRSR" id="PIRSR000412-50"/>
    </source>
</evidence>
<dbReference type="InterPro" id="IPR019798">
    <property type="entry name" value="Ser_HO-MeTrfase_PLP_BS"/>
</dbReference>
<dbReference type="RefSeq" id="WP_062387362.1">
    <property type="nucleotide sequence ID" value="NZ_CP014750.1"/>
</dbReference>
<keyword evidence="6 9" id="KW-0028">Amino-acid biosynthesis</keyword>
<feature type="binding site" evidence="9">
    <location>
        <begin position="122"/>
        <end position="124"/>
    </location>
    <ligand>
        <name>(6S)-5,6,7,8-tetrahydrofolate</name>
        <dbReference type="ChEBI" id="CHEBI:57453"/>
    </ligand>
</feature>
<dbReference type="InterPro" id="IPR015422">
    <property type="entry name" value="PyrdxlP-dep_Trfase_small"/>
</dbReference>
<dbReference type="Pfam" id="PF00464">
    <property type="entry name" value="SHMT"/>
    <property type="match status" value="1"/>
</dbReference>
<dbReference type="FunFam" id="3.90.1150.10:FF:000114">
    <property type="entry name" value="Serine hydroxymethyltransferase"/>
    <property type="match status" value="1"/>
</dbReference>
<dbReference type="GO" id="GO:0005737">
    <property type="term" value="C:cytoplasm"/>
    <property type="evidence" value="ECO:0007669"/>
    <property type="project" value="UniProtKB-SubCell"/>
</dbReference>
<comment type="subunit">
    <text evidence="3 9">Homodimer.</text>
</comment>
<feature type="site" description="Plays an important role in substrate specificity" evidence="9">
    <location>
        <position position="227"/>
    </location>
</feature>
<dbReference type="UniPathway" id="UPA00288">
    <property type="reaction ID" value="UER01023"/>
</dbReference>
<dbReference type="FunFam" id="3.40.640.10:FF:000101">
    <property type="entry name" value="Serine hydroxymethyltransferase"/>
    <property type="match status" value="1"/>
</dbReference>
<dbReference type="STRING" id="53952.A0127_02070"/>
<evidence type="ECO:0000256" key="7">
    <source>
        <dbReference type="ARBA" id="ARBA00022679"/>
    </source>
</evidence>
<accession>A0A142CTE1</accession>
<dbReference type="GO" id="GO:0004372">
    <property type="term" value="F:glycine hydroxymethyltransferase activity"/>
    <property type="evidence" value="ECO:0007669"/>
    <property type="project" value="UniProtKB-UniRule"/>
</dbReference>
<dbReference type="PANTHER" id="PTHR11680">
    <property type="entry name" value="SERINE HYDROXYMETHYLTRANSFERASE"/>
    <property type="match status" value="1"/>
</dbReference>
<dbReference type="GO" id="GO:0030170">
    <property type="term" value="F:pyridoxal phosphate binding"/>
    <property type="evidence" value="ECO:0007669"/>
    <property type="project" value="UniProtKB-UniRule"/>
</dbReference>
<dbReference type="OrthoDB" id="5821at2157"/>
<evidence type="ECO:0000256" key="8">
    <source>
        <dbReference type="ARBA" id="ARBA00022898"/>
    </source>
</evidence>
<keyword evidence="5 9" id="KW-0554">One-carbon metabolism</keyword>
<protein>
    <recommendedName>
        <fullName evidence="9">Serine hydroxymethyltransferase</fullName>
        <shortName evidence="9">SHMT</shortName>
        <shortName evidence="9">Serine methylase</shortName>
        <ecNumber evidence="9">2.1.2.-</ecNumber>
    </recommendedName>
</protein>
<evidence type="ECO:0000256" key="3">
    <source>
        <dbReference type="ARBA" id="ARBA00011738"/>
    </source>
</evidence>
<dbReference type="InterPro" id="IPR039429">
    <property type="entry name" value="SHMT-like_dom"/>
</dbReference>
<dbReference type="InterPro" id="IPR015421">
    <property type="entry name" value="PyrdxlP-dep_Trfase_major"/>
</dbReference>
<organism evidence="12 13">
    <name type="scientific">Thermococcus peptonophilus</name>
    <dbReference type="NCBI Taxonomy" id="53952"/>
    <lineage>
        <taxon>Archaea</taxon>
        <taxon>Methanobacteriati</taxon>
        <taxon>Methanobacteriota</taxon>
        <taxon>Thermococci</taxon>
        <taxon>Thermococcales</taxon>
        <taxon>Thermococcaceae</taxon>
        <taxon>Thermococcus</taxon>
    </lineage>
</organism>
<dbReference type="HAMAP" id="MF_00051">
    <property type="entry name" value="SHMT"/>
    <property type="match status" value="1"/>
</dbReference>
<evidence type="ECO:0000256" key="6">
    <source>
        <dbReference type="ARBA" id="ARBA00022605"/>
    </source>
</evidence>
<feature type="modified residue" description="N6-(pyridoxal phosphate)lysine" evidence="9 10">
    <location>
        <position position="228"/>
    </location>
</feature>
<evidence type="ECO:0000256" key="1">
    <source>
        <dbReference type="ARBA" id="ARBA00001933"/>
    </source>
</evidence>
<dbReference type="KEGG" id="tpep:A0127_02070"/>
<keyword evidence="4 9" id="KW-0963">Cytoplasm</keyword>
<dbReference type="SUPFAM" id="SSF53383">
    <property type="entry name" value="PLP-dependent transferases"/>
    <property type="match status" value="1"/>
</dbReference>
<evidence type="ECO:0000256" key="5">
    <source>
        <dbReference type="ARBA" id="ARBA00022563"/>
    </source>
</evidence>
<evidence type="ECO:0000313" key="13">
    <source>
        <dbReference type="Proteomes" id="UP000073604"/>
    </source>
</evidence>
<sequence length="431" mass="48340">MAEGYGEYRDKVLEFIEDHENWRKHTINLIASENVTSPSVTRAVASGFMHKYAEGWPRQRYYQGCKYVDEVELIGVELFTKLFGSDFADLRPISGTNANQAAFFGLTQPGDKAIVLHTSHGGHISHMPFGAAGMRGLEVHTWPFDNEEFNIDVDKAEKLIRELEPKIVVFGGSLFPFPHPVKELAPVAKEVGAYVMYDAAHVLGLIAGKQFQDPLREGADIMTASTHKTFPGPQGGVILYKKFGETEEIAKLQWAIFPGVLSNHHLHHMAGKVITAAEMLEYGEKYAKQIVKNAKALAEALAEEGFRVIGEDKGYTESHQVIVDVSDLHPAAGGWAAPLLEEAGIILNKNLLPWDPLEKVNEPSGLRIGVQEMTRVGMMEDEMKEIAHFIRRVLIDKEDPKKVRRDVYGFRAEYQKVYYSFDHGLPLRLRE</sequence>
<dbReference type="InterPro" id="IPR001085">
    <property type="entry name" value="Ser_HO-MeTrfase"/>
</dbReference>
<keyword evidence="8 9" id="KW-0663">Pyridoxal phosphate</keyword>
<dbReference type="Gene3D" id="3.40.640.10">
    <property type="entry name" value="Type I PLP-dependent aspartate aminotransferase-like (Major domain)"/>
    <property type="match status" value="1"/>
</dbReference>
<comment type="similarity">
    <text evidence="2 9">Belongs to the SHMT family.</text>
</comment>
<dbReference type="AlphaFoldDB" id="A0A142CTE1"/>
<comment type="subcellular location">
    <subcellularLocation>
        <location evidence="9">Cytoplasm</location>
    </subcellularLocation>
</comment>
<dbReference type="PANTHER" id="PTHR11680:SF35">
    <property type="entry name" value="SERINE HYDROXYMETHYLTRANSFERASE 1"/>
    <property type="match status" value="1"/>
</dbReference>
<dbReference type="NCBIfam" id="NF000586">
    <property type="entry name" value="PRK00011.1"/>
    <property type="match status" value="1"/>
</dbReference>
<comment type="cofactor">
    <cofactor evidence="1 9 10">
        <name>pyridoxal 5'-phosphate</name>
        <dbReference type="ChEBI" id="CHEBI:597326"/>
    </cofactor>
</comment>
<dbReference type="GO" id="GO:0035999">
    <property type="term" value="P:tetrahydrofolate interconversion"/>
    <property type="evidence" value="ECO:0007669"/>
    <property type="project" value="InterPro"/>
</dbReference>
<evidence type="ECO:0000256" key="4">
    <source>
        <dbReference type="ARBA" id="ARBA00022490"/>
    </source>
</evidence>
<feature type="binding site" evidence="9">
    <location>
        <position position="247"/>
    </location>
    <ligand>
        <name>(6S)-5,6,7,8-tetrahydrofolate</name>
        <dbReference type="ChEBI" id="CHEBI:57453"/>
    </ligand>
</feature>
<keyword evidence="13" id="KW-1185">Reference proteome</keyword>
<comment type="caution">
    <text evidence="9">Lacks conserved residue(s) required for the propagation of feature annotation.</text>
</comment>
<dbReference type="GO" id="GO:0032259">
    <property type="term" value="P:methylation"/>
    <property type="evidence" value="ECO:0007669"/>
    <property type="project" value="UniProtKB-KW"/>
</dbReference>
<gene>
    <name evidence="9" type="primary">glyA</name>
    <name evidence="12" type="ORF">A0127_02070</name>
</gene>
<evidence type="ECO:0000256" key="9">
    <source>
        <dbReference type="HAMAP-Rule" id="MF_00051"/>
    </source>
</evidence>
<dbReference type="Proteomes" id="UP000073604">
    <property type="component" value="Chromosome"/>
</dbReference>
<dbReference type="GO" id="GO:0008168">
    <property type="term" value="F:methyltransferase activity"/>
    <property type="evidence" value="ECO:0007669"/>
    <property type="project" value="UniProtKB-KW"/>
</dbReference>
<dbReference type="GeneID" id="27139294"/>